<name>A0A6L2N1C8_TANCI</name>
<protein>
    <submittedName>
        <fullName evidence="2">RNA-directed DNA polymerase, eukaryota, reverse transcriptase zinc-binding domain protein</fullName>
    </submittedName>
</protein>
<dbReference type="GO" id="GO:0003964">
    <property type="term" value="F:RNA-directed DNA polymerase activity"/>
    <property type="evidence" value="ECO:0007669"/>
    <property type="project" value="UniProtKB-KW"/>
</dbReference>
<sequence>MQVELDHIVSSIGNKNGHGKDLYNKEKEKVVNGVFGNKDTQRQGRNRDESCSEGIRGPSEEMHVEDNAAHNVSIDMEGQKEPSVLINENTMQNDIFRNGIMRLILKREPSVLQVWVKLKNVPMEARTKKGISVLASNQGRPIIMDAITTMMCNQWVERFGFARVHVEINATKECKDSIEDILKENNSEADMGNRNEENVNKVQKEDVNKGQKEDGKNLDTMKSKARKNANGKWNVNQNVMDYIKVSANKYVVLQEDYNEEFSPYISPIKQTEVDKAIEKDDLEIQEDVFDDYYKIGEFLKVNELRNEWKNVLAEGGVDGLFDQ</sequence>
<organism evidence="2">
    <name type="scientific">Tanacetum cinerariifolium</name>
    <name type="common">Dalmatian daisy</name>
    <name type="synonym">Chrysanthemum cinerariifolium</name>
    <dbReference type="NCBI Taxonomy" id="118510"/>
    <lineage>
        <taxon>Eukaryota</taxon>
        <taxon>Viridiplantae</taxon>
        <taxon>Streptophyta</taxon>
        <taxon>Embryophyta</taxon>
        <taxon>Tracheophyta</taxon>
        <taxon>Spermatophyta</taxon>
        <taxon>Magnoliopsida</taxon>
        <taxon>eudicotyledons</taxon>
        <taxon>Gunneridae</taxon>
        <taxon>Pentapetalae</taxon>
        <taxon>asterids</taxon>
        <taxon>campanulids</taxon>
        <taxon>Asterales</taxon>
        <taxon>Asteraceae</taxon>
        <taxon>Asteroideae</taxon>
        <taxon>Anthemideae</taxon>
        <taxon>Anthemidinae</taxon>
        <taxon>Tanacetum</taxon>
    </lineage>
</organism>
<keyword evidence="2" id="KW-0548">Nucleotidyltransferase</keyword>
<gene>
    <name evidence="2" type="ORF">Tci_051861</name>
</gene>
<proteinExistence type="predicted"/>
<dbReference type="AlphaFoldDB" id="A0A6L2N1C8"/>
<dbReference type="EMBL" id="BKCJ010007967">
    <property type="protein sequence ID" value="GEU79883.1"/>
    <property type="molecule type" value="Genomic_DNA"/>
</dbReference>
<keyword evidence="2" id="KW-0808">Transferase</keyword>
<evidence type="ECO:0000256" key="1">
    <source>
        <dbReference type="SAM" id="MobiDB-lite"/>
    </source>
</evidence>
<reference evidence="2" key="1">
    <citation type="journal article" date="2019" name="Sci. Rep.">
        <title>Draft genome of Tanacetum cinerariifolium, the natural source of mosquito coil.</title>
        <authorList>
            <person name="Yamashiro T."/>
            <person name="Shiraishi A."/>
            <person name="Satake H."/>
            <person name="Nakayama K."/>
        </authorList>
    </citation>
    <scope>NUCLEOTIDE SEQUENCE</scope>
</reference>
<feature type="region of interest" description="Disordered" evidence="1">
    <location>
        <begin position="34"/>
        <end position="58"/>
    </location>
</feature>
<accession>A0A6L2N1C8</accession>
<feature type="region of interest" description="Disordered" evidence="1">
    <location>
        <begin position="185"/>
        <end position="217"/>
    </location>
</feature>
<evidence type="ECO:0000313" key="2">
    <source>
        <dbReference type="EMBL" id="GEU79883.1"/>
    </source>
</evidence>
<keyword evidence="2" id="KW-0695">RNA-directed DNA polymerase</keyword>
<comment type="caution">
    <text evidence="2">The sequence shown here is derived from an EMBL/GenBank/DDBJ whole genome shotgun (WGS) entry which is preliminary data.</text>
</comment>
<feature type="compositionally biased region" description="Basic and acidic residues" evidence="1">
    <location>
        <begin position="39"/>
        <end position="50"/>
    </location>
</feature>